<reference evidence="3 4" key="1">
    <citation type="submission" date="2023-08" db="EMBL/GenBank/DDBJ databases">
        <title>Comparative genomics and taxonomic characterization of three novel marine species of genus Marivirga.</title>
        <authorList>
            <person name="Muhammad N."/>
            <person name="Kim S.-G."/>
        </authorList>
    </citation>
    <scope>NUCLEOTIDE SEQUENCE [LARGE SCALE GENOMIC DNA]</scope>
    <source>
        <strain evidence="3 4">ABR2-2</strain>
        <strain evidence="2">BKB1-2</strain>
    </source>
</reference>
<evidence type="ECO:0000313" key="3">
    <source>
        <dbReference type="EMBL" id="WKK84103.2"/>
    </source>
</evidence>
<sequence>MKNLIYILTILAIVSCSGKEERPKGILSEEKMALILSDIYYAEYKANNINVGPDSAETVLRHYELKIFEDHGTNDSVYKESFKYYLEYPQKLEKVYDIVIDTVSLREQIQNAKK</sequence>
<dbReference type="Proteomes" id="UP001244443">
    <property type="component" value="Chromosome"/>
</dbReference>
<protein>
    <submittedName>
        <fullName evidence="3">DUF4296 domain-containing protein</fullName>
    </submittedName>
</protein>
<organism evidence="3 4">
    <name type="scientific">Marivirga arenosa</name>
    <dbReference type="NCBI Taxonomy" id="3059076"/>
    <lineage>
        <taxon>Bacteria</taxon>
        <taxon>Pseudomonadati</taxon>
        <taxon>Bacteroidota</taxon>
        <taxon>Cytophagia</taxon>
        <taxon>Cytophagales</taxon>
        <taxon>Marivirgaceae</taxon>
        <taxon>Marivirga</taxon>
    </lineage>
</organism>
<proteinExistence type="predicted"/>
<dbReference type="Pfam" id="PF14129">
    <property type="entry name" value="DUF4296"/>
    <property type="match status" value="1"/>
</dbReference>
<accession>A0AA49JA14</accession>
<dbReference type="KEGG" id="marp:QYS47_00475"/>
<evidence type="ECO:0000259" key="1">
    <source>
        <dbReference type="Pfam" id="PF14129"/>
    </source>
</evidence>
<gene>
    <name evidence="2" type="ORF">QYS47_00475</name>
    <name evidence="3" type="ORF">QYS48_18020</name>
</gene>
<feature type="domain" description="DUF4296" evidence="1">
    <location>
        <begin position="23"/>
        <end position="106"/>
    </location>
</feature>
<dbReference type="PROSITE" id="PS51257">
    <property type="entry name" value="PROKAR_LIPOPROTEIN"/>
    <property type="match status" value="1"/>
</dbReference>
<accession>A0AA49GGP4</accession>
<evidence type="ECO:0000313" key="2">
    <source>
        <dbReference type="EMBL" id="WKK80928.1"/>
    </source>
</evidence>
<dbReference type="InterPro" id="IPR025381">
    <property type="entry name" value="DUF4296"/>
</dbReference>
<keyword evidence="4" id="KW-1185">Reference proteome</keyword>
<dbReference type="AlphaFoldDB" id="A0AA49JA14"/>
<dbReference type="EMBL" id="CP129968">
    <property type="protein sequence ID" value="WKK80928.1"/>
    <property type="molecule type" value="Genomic_DNA"/>
</dbReference>
<evidence type="ECO:0000313" key="4">
    <source>
        <dbReference type="Proteomes" id="UP001244443"/>
    </source>
</evidence>
<dbReference type="RefSeq" id="WP_302125777.1">
    <property type="nucleotide sequence ID" value="NZ_CP129968.2"/>
</dbReference>
<dbReference type="EMBL" id="CP129970">
    <property type="protein sequence ID" value="WKK84103.2"/>
    <property type="molecule type" value="Genomic_DNA"/>
</dbReference>
<dbReference type="Proteomes" id="UP001232019">
    <property type="component" value="Chromosome"/>
</dbReference>
<name>A0AA49JA14_9BACT</name>